<dbReference type="PROSITE" id="PS00197">
    <property type="entry name" value="2FE2S_FER_1"/>
    <property type="match status" value="1"/>
</dbReference>
<dbReference type="Ensembl" id="ENSCCNT00000002452.1">
    <property type="protein sequence ID" value="ENSCCNP00000001836.1"/>
    <property type="gene ID" value="ENSCCNG00000002029.1"/>
</dbReference>
<dbReference type="PANTHER" id="PTHR45444">
    <property type="entry name" value="XANTHINE DEHYDROGENASE"/>
    <property type="match status" value="1"/>
</dbReference>
<evidence type="ECO:0000256" key="1">
    <source>
        <dbReference type="ARBA" id="ARBA00001974"/>
    </source>
</evidence>
<dbReference type="GO" id="GO:0004031">
    <property type="term" value="F:aldehyde oxidase activity"/>
    <property type="evidence" value="ECO:0007669"/>
    <property type="project" value="UniProtKB-EC"/>
</dbReference>
<dbReference type="InterPro" id="IPR002346">
    <property type="entry name" value="Mopterin_DH_FAD-bd"/>
</dbReference>
<keyword evidence="9" id="KW-0411">Iron-sulfur</keyword>
<keyword evidence="3" id="KW-0285">Flavoprotein</keyword>
<organism evidence="12">
    <name type="scientific">Castor canadensis</name>
    <name type="common">American beaver</name>
    <dbReference type="NCBI Taxonomy" id="51338"/>
    <lineage>
        <taxon>Eukaryota</taxon>
        <taxon>Metazoa</taxon>
        <taxon>Chordata</taxon>
        <taxon>Craniata</taxon>
        <taxon>Vertebrata</taxon>
        <taxon>Euteleostomi</taxon>
        <taxon>Mammalia</taxon>
        <taxon>Eutheria</taxon>
        <taxon>Euarchontoglires</taxon>
        <taxon>Glires</taxon>
        <taxon>Rodentia</taxon>
        <taxon>Castorimorpha</taxon>
        <taxon>Castoridae</taxon>
        <taxon>Castor</taxon>
    </lineage>
</organism>
<dbReference type="EC" id="1.2.3.1" evidence="2"/>
<evidence type="ECO:0000256" key="4">
    <source>
        <dbReference type="ARBA" id="ARBA00022714"/>
    </source>
</evidence>
<dbReference type="SUPFAM" id="SSF47741">
    <property type="entry name" value="CO dehydrogenase ISP C-domain like"/>
    <property type="match status" value="1"/>
</dbReference>
<dbReference type="PROSITE" id="PS51085">
    <property type="entry name" value="2FE2S_FER_2"/>
    <property type="match status" value="1"/>
</dbReference>
<reference evidence="12" key="1">
    <citation type="submission" date="2023-09" db="UniProtKB">
        <authorList>
            <consortium name="Ensembl"/>
        </authorList>
    </citation>
    <scope>IDENTIFICATION</scope>
</reference>
<keyword evidence="6" id="KW-0274">FAD</keyword>
<proteinExistence type="predicted"/>
<evidence type="ECO:0000256" key="10">
    <source>
        <dbReference type="ARBA" id="ARBA00047679"/>
    </source>
</evidence>
<dbReference type="InterPro" id="IPR006058">
    <property type="entry name" value="2Fe2S_fd_BS"/>
</dbReference>
<evidence type="ECO:0000256" key="9">
    <source>
        <dbReference type="ARBA" id="ARBA00023014"/>
    </source>
</evidence>
<dbReference type="SUPFAM" id="SSF56176">
    <property type="entry name" value="FAD-binding/transporter-associated domain-like"/>
    <property type="match status" value="1"/>
</dbReference>
<dbReference type="InterPro" id="IPR036318">
    <property type="entry name" value="FAD-bd_PCMH-like_sf"/>
</dbReference>
<dbReference type="InterPro" id="IPR016167">
    <property type="entry name" value="FAD-bd_PCMH_sub1"/>
</dbReference>
<dbReference type="Gene3D" id="3.10.20.30">
    <property type="match status" value="1"/>
</dbReference>
<dbReference type="Pfam" id="PF01799">
    <property type="entry name" value="Fer2_2"/>
    <property type="match status" value="1"/>
</dbReference>
<dbReference type="GO" id="GO:0051537">
    <property type="term" value="F:2 iron, 2 sulfur cluster binding"/>
    <property type="evidence" value="ECO:0007669"/>
    <property type="project" value="UniProtKB-KW"/>
</dbReference>
<dbReference type="FunFam" id="3.10.20.30:FF:000015">
    <property type="entry name" value="Aldehyde oxidase 1"/>
    <property type="match status" value="1"/>
</dbReference>
<dbReference type="InterPro" id="IPR036884">
    <property type="entry name" value="2Fe-2S-bd_dom_sf"/>
</dbReference>
<dbReference type="PANTHER" id="PTHR45444:SF3">
    <property type="entry name" value="XANTHINE DEHYDROGENASE"/>
    <property type="match status" value="1"/>
</dbReference>
<dbReference type="FunFam" id="3.30.43.10:FF:000001">
    <property type="entry name" value="Xanthine dehydrogenase/oxidase"/>
    <property type="match status" value="1"/>
</dbReference>
<dbReference type="GO" id="GO:0005506">
    <property type="term" value="F:iron ion binding"/>
    <property type="evidence" value="ECO:0007669"/>
    <property type="project" value="InterPro"/>
</dbReference>
<keyword evidence="4" id="KW-0001">2Fe-2S</keyword>
<accession>A0A8C0ZLN5</accession>
<dbReference type="Pfam" id="PF00111">
    <property type="entry name" value="Fer2"/>
    <property type="match status" value="1"/>
</dbReference>
<dbReference type="InterPro" id="IPR036010">
    <property type="entry name" value="2Fe-2S_ferredoxin-like_sf"/>
</dbReference>
<dbReference type="SUPFAM" id="SSF54292">
    <property type="entry name" value="2Fe-2S ferredoxin-like"/>
    <property type="match status" value="1"/>
</dbReference>
<keyword evidence="7" id="KW-0560">Oxidoreductase</keyword>
<dbReference type="AlphaFoldDB" id="A0A8C0ZLN5"/>
<evidence type="ECO:0000313" key="12">
    <source>
        <dbReference type="Ensembl" id="ENSCCNP00000001836.1"/>
    </source>
</evidence>
<evidence type="ECO:0000259" key="11">
    <source>
        <dbReference type="PROSITE" id="PS51085"/>
    </source>
</evidence>
<keyword evidence="5" id="KW-0479">Metal-binding</keyword>
<dbReference type="InterPro" id="IPR012675">
    <property type="entry name" value="Beta-grasp_dom_sf"/>
</dbReference>
<keyword evidence="8" id="KW-0408">Iron</keyword>
<dbReference type="GO" id="GO:0050660">
    <property type="term" value="F:flavin adenine dinucleotide binding"/>
    <property type="evidence" value="ECO:0007669"/>
    <property type="project" value="InterPro"/>
</dbReference>
<dbReference type="InterPro" id="IPR001041">
    <property type="entry name" value="2Fe-2S_ferredoxin-type"/>
</dbReference>
<name>A0A8C0ZLN5_CASCN</name>
<dbReference type="Pfam" id="PF00941">
    <property type="entry name" value="FAD_binding_5"/>
    <property type="match status" value="1"/>
</dbReference>
<dbReference type="Gene3D" id="3.30.43.10">
    <property type="entry name" value="Uridine Diphospho-n-acetylenolpyruvylglucosamine Reductase, domain 2"/>
    <property type="match status" value="1"/>
</dbReference>
<dbReference type="InterPro" id="IPR002888">
    <property type="entry name" value="2Fe-2S-bd"/>
</dbReference>
<sequence length="302" mass="34025">RKTASICTILSCVQVTERKADSEVNLLFYLRKVLRVTGTKYGCGEGACGACTVMISRYDPTSKRISHISVTACLVPICSLYGAAVTTVEGIGSTKTRIHPVQERIAKSHGTQCGFCTPGMVMSIYTLLRNHPHPSTEQLVETLGGNLCRCTGYRPIVERPRYLSTTFDSGFTQKAKMFFFFLKVCTKLYEKEEFQPLDPTQELIFPPELMRMSEDPQKKVLTFYGERTTWIAPGTLKDLLELKTKYPYAPLVMGNTALGPNMKFKEVFYPIIISPARILELFIVTNTKEVYFKCCFLFYGNA</sequence>
<comment type="catalytic activity">
    <reaction evidence="10">
        <text>an aldehyde + O2 + H2O = a carboxylate + H2O2 + H(+)</text>
        <dbReference type="Rhea" id="RHEA:16829"/>
        <dbReference type="ChEBI" id="CHEBI:15377"/>
        <dbReference type="ChEBI" id="CHEBI:15378"/>
        <dbReference type="ChEBI" id="CHEBI:15379"/>
        <dbReference type="ChEBI" id="CHEBI:16240"/>
        <dbReference type="ChEBI" id="CHEBI:17478"/>
        <dbReference type="ChEBI" id="CHEBI:29067"/>
        <dbReference type="EC" id="1.2.3.1"/>
    </reaction>
</comment>
<evidence type="ECO:0000256" key="7">
    <source>
        <dbReference type="ARBA" id="ARBA00023002"/>
    </source>
</evidence>
<evidence type="ECO:0000256" key="5">
    <source>
        <dbReference type="ARBA" id="ARBA00022723"/>
    </source>
</evidence>
<dbReference type="Gene3D" id="1.10.150.120">
    <property type="entry name" value="[2Fe-2S]-binding domain"/>
    <property type="match status" value="1"/>
</dbReference>
<dbReference type="CDD" id="cd00207">
    <property type="entry name" value="fer2"/>
    <property type="match status" value="1"/>
</dbReference>
<comment type="cofactor">
    <cofactor evidence="1">
        <name>FAD</name>
        <dbReference type="ChEBI" id="CHEBI:57692"/>
    </cofactor>
</comment>
<dbReference type="InterPro" id="IPR016208">
    <property type="entry name" value="Ald_Oxase/xanthine_DH-like"/>
</dbReference>
<evidence type="ECO:0000256" key="3">
    <source>
        <dbReference type="ARBA" id="ARBA00022630"/>
    </source>
</evidence>
<dbReference type="FunFam" id="1.10.150.120:FF:000001">
    <property type="entry name" value="Aldehyde oxidase 1"/>
    <property type="match status" value="1"/>
</dbReference>
<feature type="domain" description="2Fe-2S ferredoxin-type" evidence="11">
    <location>
        <begin position="4"/>
        <end position="91"/>
    </location>
</feature>
<evidence type="ECO:0000256" key="6">
    <source>
        <dbReference type="ARBA" id="ARBA00022827"/>
    </source>
</evidence>
<evidence type="ECO:0000256" key="8">
    <source>
        <dbReference type="ARBA" id="ARBA00023004"/>
    </source>
</evidence>
<evidence type="ECO:0000256" key="2">
    <source>
        <dbReference type="ARBA" id="ARBA00013041"/>
    </source>
</evidence>
<protein>
    <recommendedName>
        <fullName evidence="2">aldehyde oxidase</fullName>
        <ecNumber evidence="2">1.2.3.1</ecNumber>
    </recommendedName>
</protein>